<dbReference type="GO" id="GO:0003677">
    <property type="term" value="F:DNA binding"/>
    <property type="evidence" value="ECO:0007669"/>
    <property type="project" value="InterPro"/>
</dbReference>
<gene>
    <name evidence="2" type="ORF">GKE90_02470</name>
</gene>
<dbReference type="AlphaFoldDB" id="A0A6I2RCQ6"/>
<evidence type="ECO:0000259" key="1">
    <source>
        <dbReference type="Pfam" id="PF12728"/>
    </source>
</evidence>
<dbReference type="EMBL" id="WKPO01000002">
    <property type="protein sequence ID" value="MSB47568.1"/>
    <property type="molecule type" value="Genomic_DNA"/>
</dbReference>
<accession>A0A6I2RCQ6</accession>
<comment type="caution">
    <text evidence="2">The sequence shown here is derived from an EMBL/GenBank/DDBJ whole genome shotgun (WGS) entry which is preliminary data.</text>
</comment>
<proteinExistence type="predicted"/>
<dbReference type="NCBIfam" id="TIGR01764">
    <property type="entry name" value="excise"/>
    <property type="match status" value="1"/>
</dbReference>
<reference evidence="2 3" key="1">
    <citation type="journal article" date="2019" name="Nat. Med.">
        <title>A library of human gut bacterial isolates paired with longitudinal multiomics data enables mechanistic microbiome research.</title>
        <authorList>
            <person name="Poyet M."/>
            <person name="Groussin M."/>
            <person name="Gibbons S.M."/>
            <person name="Avila-Pacheco J."/>
            <person name="Jiang X."/>
            <person name="Kearney S.M."/>
            <person name="Perrotta A.R."/>
            <person name="Berdy B."/>
            <person name="Zhao S."/>
            <person name="Lieberman T.D."/>
            <person name="Swanson P.K."/>
            <person name="Smith M."/>
            <person name="Roesemann S."/>
            <person name="Alexander J.E."/>
            <person name="Rich S.A."/>
            <person name="Livny J."/>
            <person name="Vlamakis H."/>
            <person name="Clish C."/>
            <person name="Bullock K."/>
            <person name="Deik A."/>
            <person name="Scott J."/>
            <person name="Pierce K.A."/>
            <person name="Xavier R.J."/>
            <person name="Alm E.J."/>
        </authorList>
    </citation>
    <scope>NUCLEOTIDE SEQUENCE [LARGE SCALE GENOMIC DNA]</scope>
    <source>
        <strain evidence="2 3">BIOML-A5</strain>
    </source>
</reference>
<protein>
    <submittedName>
        <fullName evidence="2">Helix-turn-helix domain-containing protein</fullName>
    </submittedName>
</protein>
<dbReference type="Pfam" id="PF12728">
    <property type="entry name" value="HTH_17"/>
    <property type="match status" value="1"/>
</dbReference>
<evidence type="ECO:0000313" key="3">
    <source>
        <dbReference type="Proteomes" id="UP000429811"/>
    </source>
</evidence>
<evidence type="ECO:0000313" key="2">
    <source>
        <dbReference type="EMBL" id="MSB47568.1"/>
    </source>
</evidence>
<name>A0A6I2RCQ6_FLAPL</name>
<dbReference type="Proteomes" id="UP000429811">
    <property type="component" value="Unassembled WGS sequence"/>
</dbReference>
<organism evidence="2 3">
    <name type="scientific">Flavonifractor plautii</name>
    <name type="common">Fusobacterium plautii</name>
    <dbReference type="NCBI Taxonomy" id="292800"/>
    <lineage>
        <taxon>Bacteria</taxon>
        <taxon>Bacillati</taxon>
        <taxon>Bacillota</taxon>
        <taxon>Clostridia</taxon>
        <taxon>Eubacteriales</taxon>
        <taxon>Oscillospiraceae</taxon>
        <taxon>Flavonifractor</taxon>
    </lineage>
</organism>
<dbReference type="InterPro" id="IPR041657">
    <property type="entry name" value="HTH_17"/>
</dbReference>
<feature type="domain" description="Helix-turn-helix" evidence="1">
    <location>
        <begin position="21"/>
        <end position="69"/>
    </location>
</feature>
<sequence length="76" mass="8524">MTVDAKTRQAIQDILAANCELLTIPETAARLRVNKNTVYDLIKKGYLKSIKLGCRKVSVRALAEFIERCESGEIEL</sequence>
<dbReference type="InterPro" id="IPR010093">
    <property type="entry name" value="SinI_DNA-bd"/>
</dbReference>